<comment type="caution">
    <text evidence="1">The sequence shown here is derived from an EMBL/GenBank/DDBJ whole genome shotgun (WGS) entry which is preliminary data.</text>
</comment>
<name>A0AAN9R586_CANGL</name>
<evidence type="ECO:0000313" key="1">
    <source>
        <dbReference type="EMBL" id="KAK7362870.1"/>
    </source>
</evidence>
<dbReference type="AlphaFoldDB" id="A0AAN9R586"/>
<reference evidence="1 2" key="1">
    <citation type="submission" date="2024-01" db="EMBL/GenBank/DDBJ databases">
        <title>The genomes of 5 underutilized Papilionoideae crops provide insights into root nodulation and disease resistanc.</title>
        <authorList>
            <person name="Jiang F."/>
        </authorList>
    </citation>
    <scope>NUCLEOTIDE SEQUENCE [LARGE SCALE GENOMIC DNA]</scope>
    <source>
        <strain evidence="1">LVBAO_FW01</strain>
        <tissue evidence="1">Leaves</tissue>
    </source>
</reference>
<protein>
    <submittedName>
        <fullName evidence="1">Uncharacterized protein</fullName>
    </submittedName>
</protein>
<dbReference type="Proteomes" id="UP001367508">
    <property type="component" value="Unassembled WGS sequence"/>
</dbReference>
<proteinExistence type="predicted"/>
<dbReference type="EMBL" id="JAYMYQ010000001">
    <property type="protein sequence ID" value="KAK7362870.1"/>
    <property type="molecule type" value="Genomic_DNA"/>
</dbReference>
<keyword evidence="2" id="KW-1185">Reference proteome</keyword>
<accession>A0AAN9R586</accession>
<gene>
    <name evidence="1" type="ORF">VNO77_04995</name>
</gene>
<evidence type="ECO:0000313" key="2">
    <source>
        <dbReference type="Proteomes" id="UP001367508"/>
    </source>
</evidence>
<organism evidence="1 2">
    <name type="scientific">Canavalia gladiata</name>
    <name type="common">Sword bean</name>
    <name type="synonym">Dolichos gladiatus</name>
    <dbReference type="NCBI Taxonomy" id="3824"/>
    <lineage>
        <taxon>Eukaryota</taxon>
        <taxon>Viridiplantae</taxon>
        <taxon>Streptophyta</taxon>
        <taxon>Embryophyta</taxon>
        <taxon>Tracheophyta</taxon>
        <taxon>Spermatophyta</taxon>
        <taxon>Magnoliopsida</taxon>
        <taxon>eudicotyledons</taxon>
        <taxon>Gunneridae</taxon>
        <taxon>Pentapetalae</taxon>
        <taxon>rosids</taxon>
        <taxon>fabids</taxon>
        <taxon>Fabales</taxon>
        <taxon>Fabaceae</taxon>
        <taxon>Papilionoideae</taxon>
        <taxon>50 kb inversion clade</taxon>
        <taxon>NPAAA clade</taxon>
        <taxon>indigoferoid/millettioid clade</taxon>
        <taxon>Phaseoleae</taxon>
        <taxon>Canavalia</taxon>
    </lineage>
</organism>
<sequence length="75" mass="8495">MEISLELIQEVTNAMNFMFAQVMKESVQQELEGILRVNSNKSYKDPSDQIVSVKSEARTTWKTPVVAESRVGEFA</sequence>